<sequence length="75" mass="7907">MRPTTYDRQGERVVRAGAPLCRRASWDGTQEWELVVAVPVLSEDGITRPNRAPLLPVPGAVLVVSAGATSVGGPV</sequence>
<keyword evidence="2" id="KW-1185">Reference proteome</keyword>
<reference evidence="1 2" key="1">
    <citation type="submission" date="2020-08" db="EMBL/GenBank/DDBJ databases">
        <title>Sequencing the genomes of 1000 actinobacteria strains.</title>
        <authorList>
            <person name="Klenk H.-P."/>
        </authorList>
    </citation>
    <scope>NUCLEOTIDE SEQUENCE [LARGE SCALE GENOMIC DNA]</scope>
    <source>
        <strain evidence="1 2">DSM 44598</strain>
    </source>
</reference>
<dbReference type="RefSeq" id="WP_184367198.1">
    <property type="nucleotide sequence ID" value="NZ_BAAAKM010000008.1"/>
</dbReference>
<dbReference type="Proteomes" id="UP000579647">
    <property type="component" value="Unassembled WGS sequence"/>
</dbReference>
<dbReference type="AlphaFoldDB" id="A0A840WD78"/>
<proteinExistence type="predicted"/>
<protein>
    <submittedName>
        <fullName evidence="1">Uncharacterized protein</fullName>
    </submittedName>
</protein>
<name>A0A840WD78_9ACTN</name>
<organism evidence="1 2">
    <name type="scientific">Nocardiopsis metallicus</name>
    <dbReference type="NCBI Taxonomy" id="179819"/>
    <lineage>
        <taxon>Bacteria</taxon>
        <taxon>Bacillati</taxon>
        <taxon>Actinomycetota</taxon>
        <taxon>Actinomycetes</taxon>
        <taxon>Streptosporangiales</taxon>
        <taxon>Nocardiopsidaceae</taxon>
        <taxon>Nocardiopsis</taxon>
    </lineage>
</organism>
<comment type="caution">
    <text evidence="1">The sequence shown here is derived from an EMBL/GenBank/DDBJ whole genome shotgun (WGS) entry which is preliminary data.</text>
</comment>
<gene>
    <name evidence="1" type="ORF">HNR07_005259</name>
</gene>
<dbReference type="EMBL" id="JACHDO010000001">
    <property type="protein sequence ID" value="MBB5494122.1"/>
    <property type="molecule type" value="Genomic_DNA"/>
</dbReference>
<accession>A0A840WD78</accession>
<evidence type="ECO:0000313" key="1">
    <source>
        <dbReference type="EMBL" id="MBB5494122.1"/>
    </source>
</evidence>
<evidence type="ECO:0000313" key="2">
    <source>
        <dbReference type="Proteomes" id="UP000579647"/>
    </source>
</evidence>